<keyword evidence="1" id="KW-0812">Transmembrane</keyword>
<keyword evidence="2" id="KW-0614">Plasmid</keyword>
<organism evidence="2">
    <name type="scientific">archaeon enrichment culture clone 1(2010)</name>
    <dbReference type="NCBI Taxonomy" id="795325"/>
    <lineage>
        <taxon>Archaea</taxon>
        <taxon>environmental samples</taxon>
    </lineage>
</organism>
<keyword evidence="1" id="KW-0472">Membrane</keyword>
<feature type="transmembrane region" description="Helical" evidence="1">
    <location>
        <begin position="12"/>
        <end position="42"/>
    </location>
</feature>
<evidence type="ECO:0000313" key="2">
    <source>
        <dbReference type="EMBL" id="ADJ54301.1"/>
    </source>
</evidence>
<name>D9CGE7_9ARCH</name>
<reference evidence="2" key="1">
    <citation type="journal article" date="2010" name="Environ. Microbiol.">
        <title>Metagenomic analyses of novel viruses and plasmids from a cultured environmental sample of hyperthermophilic neutrophiles.</title>
        <authorList>
            <person name="Garrett R.A."/>
            <person name="Prangishvili D."/>
            <person name="Shah S.A."/>
            <person name="Reuter M."/>
            <person name="Stetter K.O."/>
            <person name="Peng X."/>
        </authorList>
    </citation>
    <scope>NUCLEOTIDE SEQUENCE</scope>
    <source>
        <plasmid evidence="2">hyperthermophilic archaeal plasmid 1</plasmid>
    </source>
</reference>
<sequence length="78" mass="8880">MARTTIGKLIIAFFLLLDGLFLLSVFLAFIRNLITVIVGIGYPTSKTLIFAFIGLIIDVILLYLGYWVGERLWQEIEE</sequence>
<gene>
    <name evidence="2" type="ORF">pHA1_gp23</name>
</gene>
<geneLocation type="plasmid" evidence="2">
    <name>hyperthermophilic archaeal plasmid 1</name>
</geneLocation>
<dbReference type="EMBL" id="GU722198">
    <property type="protein sequence ID" value="ADJ54301.1"/>
    <property type="molecule type" value="Genomic_DNA"/>
</dbReference>
<proteinExistence type="predicted"/>
<protein>
    <submittedName>
        <fullName evidence="2">Uncharacterized protein</fullName>
    </submittedName>
</protein>
<accession>D9CGE7</accession>
<keyword evidence="1" id="KW-1133">Transmembrane helix</keyword>
<evidence type="ECO:0000256" key="1">
    <source>
        <dbReference type="SAM" id="Phobius"/>
    </source>
</evidence>
<dbReference type="AlphaFoldDB" id="D9CGE7"/>
<feature type="transmembrane region" description="Helical" evidence="1">
    <location>
        <begin position="48"/>
        <end position="68"/>
    </location>
</feature>